<gene>
    <name evidence="2" type="ORF">YK48G_07810</name>
</gene>
<protein>
    <recommendedName>
        <fullName evidence="4">Surface layer protein A domain-containing protein</fullName>
    </recommendedName>
</protein>
<name>A0ABQ3VY39_9LACO</name>
<feature type="chain" id="PRO_5046536867" description="Surface layer protein A domain-containing protein" evidence="1">
    <location>
        <begin position="28"/>
        <end position="126"/>
    </location>
</feature>
<sequence>MNKFATVIASAVLAAPFIGVAPLSANAAKAKSYKFSYVTTKVYKAKNYHTKDNAVNYYDSVGAADRGYVTMTVQGKLKPSTTYKVNRTMKVKSFSTKKNHTFYYVKGHGWVQTSKLVKGAFHYADQ</sequence>
<evidence type="ECO:0000313" key="3">
    <source>
        <dbReference type="Proteomes" id="UP000604765"/>
    </source>
</evidence>
<feature type="signal peptide" evidence="1">
    <location>
        <begin position="1"/>
        <end position="27"/>
    </location>
</feature>
<evidence type="ECO:0000313" key="2">
    <source>
        <dbReference type="EMBL" id="GHP13356.1"/>
    </source>
</evidence>
<dbReference type="RefSeq" id="WP_203629387.1">
    <property type="nucleotide sequence ID" value="NZ_BNJR01000007.1"/>
</dbReference>
<keyword evidence="1" id="KW-0732">Signal</keyword>
<evidence type="ECO:0008006" key="4">
    <source>
        <dbReference type="Google" id="ProtNLM"/>
    </source>
</evidence>
<keyword evidence="3" id="KW-1185">Reference proteome</keyword>
<evidence type="ECO:0000256" key="1">
    <source>
        <dbReference type="SAM" id="SignalP"/>
    </source>
</evidence>
<dbReference type="Proteomes" id="UP000604765">
    <property type="component" value="Unassembled WGS sequence"/>
</dbReference>
<comment type="caution">
    <text evidence="2">The sequence shown here is derived from an EMBL/GenBank/DDBJ whole genome shotgun (WGS) entry which is preliminary data.</text>
</comment>
<reference evidence="2 3" key="1">
    <citation type="journal article" date="2021" name="Int. J. Syst. Evol. Microbiol.">
        <title>Lentilactobacillus fungorum sp. nov., isolated from spent mushroom substrates.</title>
        <authorList>
            <person name="Tohno M."/>
            <person name="Tanizawa Y."/>
            <person name="Kojima Y."/>
            <person name="Sakamoto M."/>
            <person name="Ohkuma M."/>
            <person name="Kobayashi H."/>
        </authorList>
    </citation>
    <scope>NUCLEOTIDE SEQUENCE [LARGE SCALE GENOMIC DNA]</scope>
    <source>
        <strain evidence="2 3">YK48G</strain>
    </source>
</reference>
<accession>A0ABQ3VY39</accession>
<dbReference type="EMBL" id="BNJR01000007">
    <property type="protein sequence ID" value="GHP13356.1"/>
    <property type="molecule type" value="Genomic_DNA"/>
</dbReference>
<proteinExistence type="predicted"/>
<organism evidence="2 3">
    <name type="scientific">Lentilactobacillus fungorum</name>
    <dbReference type="NCBI Taxonomy" id="2201250"/>
    <lineage>
        <taxon>Bacteria</taxon>
        <taxon>Bacillati</taxon>
        <taxon>Bacillota</taxon>
        <taxon>Bacilli</taxon>
        <taxon>Lactobacillales</taxon>
        <taxon>Lactobacillaceae</taxon>
        <taxon>Lentilactobacillus</taxon>
    </lineage>
</organism>